<reference evidence="2" key="1">
    <citation type="submission" date="2016-11" db="UniProtKB">
        <authorList>
            <consortium name="WormBaseParasite"/>
        </authorList>
    </citation>
    <scope>IDENTIFICATION</scope>
</reference>
<accession>A0A1I7XAZ7</accession>
<evidence type="ECO:0000313" key="1">
    <source>
        <dbReference type="Proteomes" id="UP000095283"/>
    </source>
</evidence>
<name>A0A1I7XAZ7_HETBA</name>
<protein>
    <submittedName>
        <fullName evidence="2">AA_permease_N domain-containing protein</fullName>
    </submittedName>
</protein>
<dbReference type="AlphaFoldDB" id="A0A1I7XAZ7"/>
<dbReference type="WBParaSite" id="Hba_14696">
    <property type="protein sequence ID" value="Hba_14696"/>
    <property type="gene ID" value="Hba_14696"/>
</dbReference>
<dbReference type="Proteomes" id="UP000095283">
    <property type="component" value="Unplaced"/>
</dbReference>
<keyword evidence="1" id="KW-1185">Reference proteome</keyword>
<sequence>MANMKDDTYRKVTNVDVIPHIDFYCHPADKEDKHKRRPTIQELAVCKLQSEPMIQWIIRRAQADQKRHKALINMVTIL</sequence>
<evidence type="ECO:0000313" key="2">
    <source>
        <dbReference type="WBParaSite" id="Hba_14696"/>
    </source>
</evidence>
<proteinExistence type="predicted"/>
<organism evidence="1 2">
    <name type="scientific">Heterorhabditis bacteriophora</name>
    <name type="common">Entomopathogenic nematode worm</name>
    <dbReference type="NCBI Taxonomy" id="37862"/>
    <lineage>
        <taxon>Eukaryota</taxon>
        <taxon>Metazoa</taxon>
        <taxon>Ecdysozoa</taxon>
        <taxon>Nematoda</taxon>
        <taxon>Chromadorea</taxon>
        <taxon>Rhabditida</taxon>
        <taxon>Rhabditina</taxon>
        <taxon>Rhabditomorpha</taxon>
        <taxon>Strongyloidea</taxon>
        <taxon>Heterorhabditidae</taxon>
        <taxon>Heterorhabditis</taxon>
    </lineage>
</organism>